<name>G0QWX8_ICHMU</name>
<accession>G0QWX8</accession>
<evidence type="ECO:0000313" key="2">
    <source>
        <dbReference type="EMBL" id="EGR30276.1"/>
    </source>
</evidence>
<dbReference type="AlphaFoldDB" id="G0QWX8"/>
<proteinExistence type="predicted"/>
<feature type="compositionally biased region" description="Polar residues" evidence="1">
    <location>
        <begin position="448"/>
        <end position="458"/>
    </location>
</feature>
<keyword evidence="3" id="KW-1185">Reference proteome</keyword>
<evidence type="ECO:0000256" key="1">
    <source>
        <dbReference type="SAM" id="MobiDB-lite"/>
    </source>
</evidence>
<dbReference type="RefSeq" id="XP_004031863.1">
    <property type="nucleotide sequence ID" value="XM_004031815.1"/>
</dbReference>
<feature type="non-terminal residue" evidence="2">
    <location>
        <position position="545"/>
    </location>
</feature>
<dbReference type="GeneID" id="14906388"/>
<sequence>MEDNTVDESVLDQIDITKIQNIDSLVKDNDKKYALLTKMKSEKKIKNNNEQEKQNPLDGVNLSQNVLQSVNEENFQNVYEILQKEKDFEESENIQFVNKKLKKIQILDEKTLEKIDITQIKSLDDLVSKNDEDIANFVKKISSLKKKDEENEPKSKTQKEELLTNDAYIGVPFEPKVPDTINTQSTTPYTFPTNNYQEDLPFVPGIITKQEVNASKTMPPMPPMPKDNIIKDFDIQKNADYAVESEIESDVETDQIIDNNQTVKAPKEPSIKVEIIDDDPKNMEQNIPKFPDEFGYLPIEDDQLSVLNPRDGIIDENGEIYFPPQQNAEKPKEEEIIVVNNDNTEGPKIEGQYDKQPIQNEILEKKDNDKITSQIIDDSVKPFQGKNNEQEKIDQLIDEKDQLDENEINKQQSQELPKLESDDQIEISLNSNDLAAHAENAEDRTKQVDFNTPSNQVPEPSEKNKTRTPTPYPRTLITLSLDEDEVPKPLTSKQPVSSQQITSEEIMKTLTPTSQPTPVTSVLPTLEAFRPLTNRQPISTPIVQS</sequence>
<feature type="region of interest" description="Disordered" evidence="1">
    <location>
        <begin position="439"/>
        <end position="473"/>
    </location>
</feature>
<dbReference type="Proteomes" id="UP000008983">
    <property type="component" value="Unassembled WGS sequence"/>
</dbReference>
<protein>
    <submittedName>
        <fullName evidence="2">Uncharacterized protein</fullName>
    </submittedName>
</protein>
<gene>
    <name evidence="2" type="ORF">IMG5_136220</name>
</gene>
<organism evidence="2 3">
    <name type="scientific">Ichthyophthirius multifiliis</name>
    <name type="common">White spot disease agent</name>
    <name type="synonym">Ich</name>
    <dbReference type="NCBI Taxonomy" id="5932"/>
    <lineage>
        <taxon>Eukaryota</taxon>
        <taxon>Sar</taxon>
        <taxon>Alveolata</taxon>
        <taxon>Ciliophora</taxon>
        <taxon>Intramacronucleata</taxon>
        <taxon>Oligohymenophorea</taxon>
        <taxon>Hymenostomatida</taxon>
        <taxon>Ophryoglenina</taxon>
        <taxon>Ichthyophthirius</taxon>
    </lineage>
</organism>
<evidence type="ECO:0000313" key="3">
    <source>
        <dbReference type="Proteomes" id="UP000008983"/>
    </source>
</evidence>
<dbReference type="EMBL" id="GL984022">
    <property type="protein sequence ID" value="EGR30276.1"/>
    <property type="molecule type" value="Genomic_DNA"/>
</dbReference>
<reference evidence="2 3" key="1">
    <citation type="submission" date="2011-07" db="EMBL/GenBank/DDBJ databases">
        <authorList>
            <person name="Coyne R."/>
            <person name="Brami D."/>
            <person name="Johnson J."/>
            <person name="Hostetler J."/>
            <person name="Hannick L."/>
            <person name="Clark T."/>
            <person name="Cassidy-Hanley D."/>
            <person name="Inman J."/>
        </authorList>
    </citation>
    <scope>NUCLEOTIDE SEQUENCE [LARGE SCALE GENOMIC DNA]</scope>
    <source>
        <strain evidence="2 3">G5</strain>
    </source>
</reference>
<dbReference type="InParanoid" id="G0QWX8"/>